<keyword evidence="2" id="KW-1185">Reference proteome</keyword>
<accession>A0ABR9S7K9</accession>
<organism evidence="1 2">
    <name type="scientific">Ramlibacter pallidus</name>
    <dbReference type="NCBI Taxonomy" id="2780087"/>
    <lineage>
        <taxon>Bacteria</taxon>
        <taxon>Pseudomonadati</taxon>
        <taxon>Pseudomonadota</taxon>
        <taxon>Betaproteobacteria</taxon>
        <taxon>Burkholderiales</taxon>
        <taxon>Comamonadaceae</taxon>
        <taxon>Ramlibacter</taxon>
    </lineage>
</organism>
<comment type="caution">
    <text evidence="1">The sequence shown here is derived from an EMBL/GenBank/DDBJ whole genome shotgun (WGS) entry which is preliminary data.</text>
</comment>
<name>A0ABR9S7K9_9BURK</name>
<protein>
    <recommendedName>
        <fullName evidence="3">SnoaL-like domain-containing protein</fullName>
    </recommendedName>
</protein>
<evidence type="ECO:0000313" key="2">
    <source>
        <dbReference type="Proteomes" id="UP000806285"/>
    </source>
</evidence>
<evidence type="ECO:0000313" key="1">
    <source>
        <dbReference type="EMBL" id="MBE7369470.1"/>
    </source>
</evidence>
<dbReference type="RefSeq" id="WP_193678096.1">
    <property type="nucleotide sequence ID" value="NZ_JADDIV010000005.1"/>
</dbReference>
<dbReference type="EMBL" id="JADDIV010000005">
    <property type="protein sequence ID" value="MBE7369470.1"/>
    <property type="molecule type" value="Genomic_DNA"/>
</dbReference>
<dbReference type="InterPro" id="IPR032710">
    <property type="entry name" value="NTF2-like_dom_sf"/>
</dbReference>
<dbReference type="Proteomes" id="UP000806285">
    <property type="component" value="Unassembled WGS sequence"/>
</dbReference>
<sequence length="130" mass="13937">MKGNDEAVRTLLQRFAQAFTTGDGPGAAACWEVPALVVAEDGSRAVATLDEVAAFFGGATEQYTRQGVTGTRADVQHTEWYTPRLAAVRVRWPYLDAQGRDVGRAEESVYLVRLTGDAAKICAVTMLGAT</sequence>
<reference evidence="1 2" key="1">
    <citation type="submission" date="2020-10" db="EMBL/GenBank/DDBJ databases">
        <title>Ramlibacter sp. HM2 16S ribosomal RNA gene Genome sequencing and assembly.</title>
        <authorList>
            <person name="Kang M."/>
        </authorList>
    </citation>
    <scope>NUCLEOTIDE SEQUENCE [LARGE SCALE GENOMIC DNA]</scope>
    <source>
        <strain evidence="1 2">HM2</strain>
    </source>
</reference>
<dbReference type="SUPFAM" id="SSF54427">
    <property type="entry name" value="NTF2-like"/>
    <property type="match status" value="1"/>
</dbReference>
<gene>
    <name evidence="1" type="ORF">IM787_18040</name>
</gene>
<dbReference type="Gene3D" id="3.10.450.50">
    <property type="match status" value="1"/>
</dbReference>
<proteinExistence type="predicted"/>
<evidence type="ECO:0008006" key="3">
    <source>
        <dbReference type="Google" id="ProtNLM"/>
    </source>
</evidence>